<evidence type="ECO:0000313" key="3">
    <source>
        <dbReference type="EMBL" id="KMQ74002.1"/>
    </source>
</evidence>
<dbReference type="PATRIC" id="fig|1658765.3.peg.166"/>
<dbReference type="Proteomes" id="UP000036102">
    <property type="component" value="Unassembled WGS sequence"/>
</dbReference>
<accession>A0A0J7J772</accession>
<dbReference type="RefSeq" id="WP_048494272.1">
    <property type="nucleotide sequence ID" value="NZ_LFBU01000001.1"/>
</dbReference>
<dbReference type="Pfam" id="PF04984">
    <property type="entry name" value="Phage_sheath_1"/>
    <property type="match status" value="1"/>
</dbReference>
<dbReference type="STRING" id="1658765.Msub_10173"/>
<evidence type="ECO:0000313" key="4">
    <source>
        <dbReference type="Proteomes" id="UP000036102"/>
    </source>
</evidence>
<feature type="domain" description="Tail sheath protein subtilisin-like" evidence="2">
    <location>
        <begin position="208"/>
        <end position="368"/>
    </location>
</feature>
<gene>
    <name evidence="3" type="ORF">Msub_10173</name>
</gene>
<dbReference type="PIRSF" id="PIRSF007349">
    <property type="entry name" value="Tsp_L"/>
    <property type="match status" value="1"/>
</dbReference>
<name>A0A0J7J772_9GAMM</name>
<dbReference type="OrthoDB" id="5442644at2"/>
<protein>
    <submittedName>
        <fullName evidence="3">Mu-like prophage tail sheath protein gpL</fullName>
    </submittedName>
</protein>
<reference evidence="3 4" key="1">
    <citation type="submission" date="2015-06" db="EMBL/GenBank/DDBJ databases">
        <title>Marinobacter subterrani, a genetically tractable neutrophilic iron-oxidizing strain isolated from the Soudan Iron Mine.</title>
        <authorList>
            <person name="Bonis B.M."/>
            <person name="Gralnick J.A."/>
        </authorList>
    </citation>
    <scope>NUCLEOTIDE SEQUENCE [LARGE SCALE GENOMIC DNA]</scope>
    <source>
        <strain evidence="3 4">JG233</strain>
    </source>
</reference>
<keyword evidence="4" id="KW-1185">Reference proteome</keyword>
<dbReference type="AlphaFoldDB" id="A0A0J7J772"/>
<evidence type="ECO:0000259" key="2">
    <source>
        <dbReference type="Pfam" id="PF04984"/>
    </source>
</evidence>
<comment type="caution">
    <text evidence="3">The sequence shown here is derived from an EMBL/GenBank/DDBJ whole genome shotgun (WGS) entry which is preliminary data.</text>
</comment>
<dbReference type="EMBL" id="LFBU01000001">
    <property type="protein sequence ID" value="KMQ74002.1"/>
    <property type="molecule type" value="Genomic_DNA"/>
</dbReference>
<comment type="similarity">
    <text evidence="1">Belongs to the myoviridae tail sheath protein family.</text>
</comment>
<evidence type="ECO:0000256" key="1">
    <source>
        <dbReference type="ARBA" id="ARBA00008005"/>
    </source>
</evidence>
<dbReference type="InterPro" id="IPR007067">
    <property type="entry name" value="Tail_sheath"/>
</dbReference>
<sequence length="495" mass="54085">MPISATVFNEIPSALRVPGWYIEFDNRLAGNSVFMGKLLVIGQKLAGGSQAAGSLVRVTSKEQADELFGRASMLAEQMRAIKEVDLYTETWAIPLEDAATAAKAEGNITIDTAPTDTRPLALYIAGRRVWVEMAGGDTPDVVAQAMVDAINADDRVPVTAAVDATITNQVNVTCRWGGETGDDIDLRDSVKGEQRPGGLGLTYVQPTGGAVNPSLDPVIAAMGSEWWNWICLPYTDATSLDAIEAELSDRYGPMRQIGGRAFCAYRGNHSDTGTLGSGRNSPHVTIMGTNLAPTPTWLWAATNAIVAAKSLAIDPARPLQRLTMPGLIPPAEDVRWSDAERNLLLFDGIATYTVASDGSVQIERQITTYQENASGVADDSYLDINTPETLERIRFEQISLFAQKYPRHKLAADEDREFYDPSQPIMTPKVARTELLNLYRLTLMGAFGWVRDYAGYSESLQASIDPNDPGRLNVIDQPMLIGQYRVHAQQTQFRR</sequence>
<dbReference type="InterPro" id="IPR035089">
    <property type="entry name" value="Phage_sheath_subtilisin"/>
</dbReference>
<organism evidence="3 4">
    <name type="scientific">Marinobacter subterrani</name>
    <dbReference type="NCBI Taxonomy" id="1658765"/>
    <lineage>
        <taxon>Bacteria</taxon>
        <taxon>Pseudomonadati</taxon>
        <taxon>Pseudomonadota</taxon>
        <taxon>Gammaproteobacteria</taxon>
        <taxon>Pseudomonadales</taxon>
        <taxon>Marinobacteraceae</taxon>
        <taxon>Marinobacter</taxon>
    </lineage>
</organism>
<proteinExistence type="inferred from homology"/>